<comment type="caution">
    <text evidence="2">The sequence shown here is derived from an EMBL/GenBank/DDBJ whole genome shotgun (WGS) entry which is preliminary data.</text>
</comment>
<keyword evidence="1" id="KW-0732">Signal</keyword>
<dbReference type="InterPro" id="IPR008869">
    <property type="entry name" value="MlaC/ttg2D"/>
</dbReference>
<organism evidence="2 3">
    <name type="scientific">Cysteiniphilum litorale</name>
    <dbReference type="NCBI Taxonomy" id="2056700"/>
    <lineage>
        <taxon>Bacteria</taxon>
        <taxon>Pseudomonadati</taxon>
        <taxon>Pseudomonadota</taxon>
        <taxon>Gammaproteobacteria</taxon>
        <taxon>Thiotrichales</taxon>
        <taxon>Fastidiosibacteraceae</taxon>
        <taxon>Cysteiniphilum</taxon>
    </lineage>
</organism>
<reference evidence="2" key="1">
    <citation type="journal article" date="2014" name="Int. J. Syst. Evol. Microbiol.">
        <title>Complete genome sequence of Corynebacterium casei LMG S-19264T (=DSM 44701T), isolated from a smear-ripened cheese.</title>
        <authorList>
            <consortium name="US DOE Joint Genome Institute (JGI-PGF)"/>
            <person name="Walter F."/>
            <person name="Albersmeier A."/>
            <person name="Kalinowski J."/>
            <person name="Ruckert C."/>
        </authorList>
    </citation>
    <scope>NUCLEOTIDE SEQUENCE</scope>
    <source>
        <strain evidence="2">CGMCC 1.15758</strain>
    </source>
</reference>
<feature type="signal peptide" evidence="1">
    <location>
        <begin position="1"/>
        <end position="28"/>
    </location>
</feature>
<protein>
    <submittedName>
        <fullName evidence="2">Uncharacterized protein</fullName>
    </submittedName>
</protein>
<sequence length="246" mass="27005">MNKVNKTKKIIAVVSTILAVNSIQLSYAADAKPATTVTTATSAGTKPAAAVSKPAINTDPVALLQKSIVETQKTLIKSKNELSKNPKELIQLIDTHVMPLLATNIIAQLLVGKGRWQAADKTEQQKFITEITQMLAYSYAENIAQAGNYDIQIFPFSNNSWQGQRLIVVTGKIINLQNQSSSDLSIKMLNEAGKDAAAKWKIYDLSVAGVSILDNFRAQFKDYKTLKDINLAIEKKNNELINKKSK</sequence>
<dbReference type="OrthoDB" id="9787053at2"/>
<evidence type="ECO:0000313" key="3">
    <source>
        <dbReference type="Proteomes" id="UP000636949"/>
    </source>
</evidence>
<name>A0A8J2Z1R9_9GAMM</name>
<dbReference type="Gene3D" id="3.10.450.710">
    <property type="entry name" value="Tgt2/MlaC"/>
    <property type="match status" value="1"/>
</dbReference>
<proteinExistence type="predicted"/>
<evidence type="ECO:0000256" key="1">
    <source>
        <dbReference type="SAM" id="SignalP"/>
    </source>
</evidence>
<dbReference type="AlphaFoldDB" id="A0A8J2Z1R9"/>
<reference evidence="2" key="2">
    <citation type="submission" date="2020-09" db="EMBL/GenBank/DDBJ databases">
        <authorList>
            <person name="Sun Q."/>
            <person name="Zhou Y."/>
        </authorList>
    </citation>
    <scope>NUCLEOTIDE SEQUENCE</scope>
    <source>
        <strain evidence="2">CGMCC 1.15758</strain>
    </source>
</reference>
<dbReference type="Proteomes" id="UP000636949">
    <property type="component" value="Unassembled WGS sequence"/>
</dbReference>
<dbReference type="Pfam" id="PF05494">
    <property type="entry name" value="MlaC"/>
    <property type="match status" value="1"/>
</dbReference>
<dbReference type="PANTHER" id="PTHR36573:SF1">
    <property type="entry name" value="INTERMEMBRANE PHOSPHOLIPID TRANSPORT SYSTEM BINDING PROTEIN MLAC"/>
    <property type="match status" value="1"/>
</dbReference>
<dbReference type="InterPro" id="IPR042245">
    <property type="entry name" value="Tgt2/MlaC_sf"/>
</dbReference>
<evidence type="ECO:0000313" key="2">
    <source>
        <dbReference type="EMBL" id="GGF88014.1"/>
    </source>
</evidence>
<dbReference type="PANTHER" id="PTHR36573">
    <property type="entry name" value="INTERMEMBRANE PHOSPHOLIPID TRANSPORT SYSTEM BINDING PROTEIN MLAC"/>
    <property type="match status" value="1"/>
</dbReference>
<gene>
    <name evidence="2" type="ORF">GCM10010995_01530</name>
</gene>
<accession>A0A8J2Z1R9</accession>
<dbReference type="RefSeq" id="WP_117001240.1">
    <property type="nucleotide sequence ID" value="NZ_BMJS01000001.1"/>
</dbReference>
<dbReference type="EMBL" id="BMJS01000001">
    <property type="protein sequence ID" value="GGF88014.1"/>
    <property type="molecule type" value="Genomic_DNA"/>
</dbReference>
<feature type="chain" id="PRO_5035310144" evidence="1">
    <location>
        <begin position="29"/>
        <end position="246"/>
    </location>
</feature>
<keyword evidence="3" id="KW-1185">Reference proteome</keyword>